<gene>
    <name evidence="1" type="ORF">S01H4_38723</name>
</gene>
<protein>
    <submittedName>
        <fullName evidence="1">Uncharacterized protein</fullName>
    </submittedName>
</protein>
<accession>X1BCQ1</accession>
<organism evidence="1">
    <name type="scientific">marine sediment metagenome</name>
    <dbReference type="NCBI Taxonomy" id="412755"/>
    <lineage>
        <taxon>unclassified sequences</taxon>
        <taxon>metagenomes</taxon>
        <taxon>ecological metagenomes</taxon>
    </lineage>
</organism>
<dbReference type="AlphaFoldDB" id="X1BCQ1"/>
<feature type="non-terminal residue" evidence="1">
    <location>
        <position position="140"/>
    </location>
</feature>
<reference evidence="1" key="1">
    <citation type="journal article" date="2014" name="Front. Microbiol.">
        <title>High frequency of phylogenetically diverse reductive dehalogenase-homologous genes in deep subseafloor sedimentary metagenomes.</title>
        <authorList>
            <person name="Kawai M."/>
            <person name="Futagami T."/>
            <person name="Toyoda A."/>
            <person name="Takaki Y."/>
            <person name="Nishi S."/>
            <person name="Hori S."/>
            <person name="Arai W."/>
            <person name="Tsubouchi T."/>
            <person name="Morono Y."/>
            <person name="Uchiyama I."/>
            <person name="Ito T."/>
            <person name="Fujiyama A."/>
            <person name="Inagaki F."/>
            <person name="Takami H."/>
        </authorList>
    </citation>
    <scope>NUCLEOTIDE SEQUENCE</scope>
    <source>
        <strain evidence="1">Expedition CK06-06</strain>
    </source>
</reference>
<dbReference type="EMBL" id="BART01020905">
    <property type="protein sequence ID" value="GAG93739.1"/>
    <property type="molecule type" value="Genomic_DNA"/>
</dbReference>
<evidence type="ECO:0000313" key="1">
    <source>
        <dbReference type="EMBL" id="GAG93739.1"/>
    </source>
</evidence>
<sequence length="140" mass="16361">MFACSLRDLSRINSFSKAAKNNRRKLAIMPNTYKLIERLNFALKDKKYNIKGDYSNIPPLNKDLIPYISRKGWGLYEKEDYTYSPASKNMFEEETKQDFEINNQVKPITIDEIANNQGLYVIYLPFWSLFSLIDLHPVPG</sequence>
<name>X1BCQ1_9ZZZZ</name>
<comment type="caution">
    <text evidence="1">The sequence shown here is derived from an EMBL/GenBank/DDBJ whole genome shotgun (WGS) entry which is preliminary data.</text>
</comment>
<proteinExistence type="predicted"/>